<evidence type="ECO:0000256" key="7">
    <source>
        <dbReference type="ARBA" id="ARBA00022723"/>
    </source>
</evidence>
<dbReference type="FunFam" id="3.20.20.60:FF:000025">
    <property type="entry name" value="Pyruvate kinase"/>
    <property type="match status" value="1"/>
</dbReference>
<dbReference type="Proteomes" id="UP000719412">
    <property type="component" value="Unassembled WGS sequence"/>
</dbReference>
<evidence type="ECO:0000313" key="16">
    <source>
        <dbReference type="EMBL" id="KAH0821336.1"/>
    </source>
</evidence>
<feature type="domain" description="Pyruvate kinase barrel" evidence="15">
    <location>
        <begin position="3"/>
        <end position="178"/>
    </location>
</feature>
<dbReference type="EC" id="2.7.1.40" evidence="5 14"/>
<dbReference type="SUPFAM" id="SSF51621">
    <property type="entry name" value="Phosphoenolpyruvate/pyruvate domain"/>
    <property type="match status" value="1"/>
</dbReference>
<keyword evidence="6 14" id="KW-0808">Transferase</keyword>
<dbReference type="GO" id="GO:0030955">
    <property type="term" value="F:potassium ion binding"/>
    <property type="evidence" value="ECO:0007669"/>
    <property type="project" value="InterPro"/>
</dbReference>
<keyword evidence="13" id="KW-0670">Pyruvate</keyword>
<evidence type="ECO:0000256" key="9">
    <source>
        <dbReference type="ARBA" id="ARBA00022777"/>
    </source>
</evidence>
<comment type="cofactor">
    <cofactor evidence="1">
        <name>Mg(2+)</name>
        <dbReference type="ChEBI" id="CHEBI:18420"/>
    </cofactor>
</comment>
<keyword evidence="10" id="KW-0067">ATP-binding</keyword>
<evidence type="ECO:0000313" key="17">
    <source>
        <dbReference type="Proteomes" id="UP000719412"/>
    </source>
</evidence>
<dbReference type="GO" id="GO:0000287">
    <property type="term" value="F:magnesium ion binding"/>
    <property type="evidence" value="ECO:0007669"/>
    <property type="project" value="InterPro"/>
</dbReference>
<protein>
    <recommendedName>
        <fullName evidence="5 14">Pyruvate kinase</fullName>
        <ecNumber evidence="5 14">2.7.1.40</ecNumber>
    </recommendedName>
</protein>
<comment type="pathway">
    <text evidence="3 14">Carbohydrate degradation; glycolysis; pyruvate from D-glyceraldehyde 3-phosphate: step 5/5.</text>
</comment>
<proteinExistence type="inferred from homology"/>
<comment type="caution">
    <text evidence="16">The sequence shown here is derived from an EMBL/GenBank/DDBJ whole genome shotgun (WGS) entry which is preliminary data.</text>
</comment>
<comment type="similarity">
    <text evidence="4 14">Belongs to the pyruvate kinase family.</text>
</comment>
<evidence type="ECO:0000256" key="4">
    <source>
        <dbReference type="ARBA" id="ARBA00008663"/>
    </source>
</evidence>
<keyword evidence="11 14" id="KW-0460">Magnesium</keyword>
<evidence type="ECO:0000256" key="11">
    <source>
        <dbReference type="ARBA" id="ARBA00022842"/>
    </source>
</evidence>
<keyword evidence="12 14" id="KW-0324">Glycolysis</keyword>
<evidence type="ECO:0000256" key="5">
    <source>
        <dbReference type="ARBA" id="ARBA00012142"/>
    </source>
</evidence>
<evidence type="ECO:0000259" key="15">
    <source>
        <dbReference type="Pfam" id="PF00224"/>
    </source>
</evidence>
<accession>A0A8J6HX08</accession>
<dbReference type="GO" id="GO:0005524">
    <property type="term" value="F:ATP binding"/>
    <property type="evidence" value="ECO:0007669"/>
    <property type="project" value="UniProtKB-KW"/>
</dbReference>
<dbReference type="InterPro" id="IPR040442">
    <property type="entry name" value="Pyrv_kinase-like_dom_sf"/>
</dbReference>
<dbReference type="PRINTS" id="PR01050">
    <property type="entry name" value="PYRUVTKNASE"/>
</dbReference>
<comment type="cofactor">
    <cofactor evidence="2">
        <name>K(+)</name>
        <dbReference type="ChEBI" id="CHEBI:29103"/>
    </cofactor>
</comment>
<sequence length="227" mass="25260">MRGGYLRTRKRVHLPGIQVDLPALSDKDRADLRFAIEHDVDMIFASYVRSADAVKEIRDTLGPDGSNILIISQIENQQGLDNVDDIIKASDGIIVSRGDLGNEMDQEEVFLAQKSIIAKCNKVGKPVICTTQMLESMVKHPRPTRAERCDVANAVLDGADGIMLNHETAIGDYPVKSIRDAARICKQAEAAVWQRQLVIDITDEFISEIYGVTSRLNQEDDIPFVRI</sequence>
<keyword evidence="7" id="KW-0479">Metal-binding</keyword>
<evidence type="ECO:0000256" key="10">
    <source>
        <dbReference type="ARBA" id="ARBA00022840"/>
    </source>
</evidence>
<keyword evidence="8" id="KW-0547">Nucleotide-binding</keyword>
<keyword evidence="9 14" id="KW-0418">Kinase</keyword>
<dbReference type="PANTHER" id="PTHR11817">
    <property type="entry name" value="PYRUVATE KINASE"/>
    <property type="match status" value="1"/>
</dbReference>
<dbReference type="InterPro" id="IPR001697">
    <property type="entry name" value="Pyr_Knase"/>
</dbReference>
<dbReference type="InterPro" id="IPR015793">
    <property type="entry name" value="Pyrv_Knase_brl"/>
</dbReference>
<evidence type="ECO:0000256" key="6">
    <source>
        <dbReference type="ARBA" id="ARBA00022679"/>
    </source>
</evidence>
<dbReference type="Gene3D" id="3.20.20.60">
    <property type="entry name" value="Phosphoenolpyruvate-binding domains"/>
    <property type="match status" value="1"/>
</dbReference>
<dbReference type="InterPro" id="IPR015813">
    <property type="entry name" value="Pyrv/PenolPyrv_kinase-like_dom"/>
</dbReference>
<evidence type="ECO:0000256" key="3">
    <source>
        <dbReference type="ARBA" id="ARBA00004997"/>
    </source>
</evidence>
<organism evidence="16 17">
    <name type="scientific">Tenebrio molitor</name>
    <name type="common">Yellow mealworm beetle</name>
    <dbReference type="NCBI Taxonomy" id="7067"/>
    <lineage>
        <taxon>Eukaryota</taxon>
        <taxon>Metazoa</taxon>
        <taxon>Ecdysozoa</taxon>
        <taxon>Arthropoda</taxon>
        <taxon>Hexapoda</taxon>
        <taxon>Insecta</taxon>
        <taxon>Pterygota</taxon>
        <taxon>Neoptera</taxon>
        <taxon>Endopterygota</taxon>
        <taxon>Coleoptera</taxon>
        <taxon>Polyphaga</taxon>
        <taxon>Cucujiformia</taxon>
        <taxon>Tenebrionidae</taxon>
        <taxon>Tenebrio</taxon>
    </lineage>
</organism>
<comment type="catalytic activity">
    <reaction evidence="14">
        <text>pyruvate + ATP = phosphoenolpyruvate + ADP + H(+)</text>
        <dbReference type="Rhea" id="RHEA:18157"/>
        <dbReference type="ChEBI" id="CHEBI:15361"/>
        <dbReference type="ChEBI" id="CHEBI:15378"/>
        <dbReference type="ChEBI" id="CHEBI:30616"/>
        <dbReference type="ChEBI" id="CHEBI:58702"/>
        <dbReference type="ChEBI" id="CHEBI:456216"/>
        <dbReference type="EC" id="2.7.1.40"/>
    </reaction>
</comment>
<evidence type="ECO:0000256" key="13">
    <source>
        <dbReference type="ARBA" id="ARBA00023317"/>
    </source>
</evidence>
<evidence type="ECO:0000256" key="12">
    <source>
        <dbReference type="ARBA" id="ARBA00023152"/>
    </source>
</evidence>
<dbReference type="EMBL" id="JABDTM020008328">
    <property type="protein sequence ID" value="KAH0821336.1"/>
    <property type="molecule type" value="Genomic_DNA"/>
</dbReference>
<name>A0A8J6HX08_TENMO</name>
<evidence type="ECO:0000256" key="14">
    <source>
        <dbReference type="RuleBase" id="RU000504"/>
    </source>
</evidence>
<dbReference type="UniPathway" id="UPA00109">
    <property type="reaction ID" value="UER00188"/>
</dbReference>
<evidence type="ECO:0000256" key="1">
    <source>
        <dbReference type="ARBA" id="ARBA00001946"/>
    </source>
</evidence>
<dbReference type="Pfam" id="PF00224">
    <property type="entry name" value="PK"/>
    <property type="match status" value="1"/>
</dbReference>
<dbReference type="GO" id="GO:0016301">
    <property type="term" value="F:kinase activity"/>
    <property type="evidence" value="ECO:0007669"/>
    <property type="project" value="UniProtKB-KW"/>
</dbReference>
<dbReference type="GO" id="GO:0004743">
    <property type="term" value="F:pyruvate kinase activity"/>
    <property type="evidence" value="ECO:0007669"/>
    <property type="project" value="UniProtKB-EC"/>
</dbReference>
<evidence type="ECO:0000256" key="8">
    <source>
        <dbReference type="ARBA" id="ARBA00022741"/>
    </source>
</evidence>
<keyword evidence="17" id="KW-1185">Reference proteome</keyword>
<gene>
    <name evidence="16" type="ORF">GEV33_001455</name>
</gene>
<reference evidence="16" key="2">
    <citation type="submission" date="2021-08" db="EMBL/GenBank/DDBJ databases">
        <authorList>
            <person name="Eriksson T."/>
        </authorList>
    </citation>
    <scope>NUCLEOTIDE SEQUENCE</scope>
    <source>
        <strain evidence="16">Stoneville</strain>
        <tissue evidence="16">Whole head</tissue>
    </source>
</reference>
<evidence type="ECO:0000256" key="2">
    <source>
        <dbReference type="ARBA" id="ARBA00001958"/>
    </source>
</evidence>
<dbReference type="AlphaFoldDB" id="A0A8J6HX08"/>
<reference evidence="16" key="1">
    <citation type="journal article" date="2020" name="J Insects Food Feed">
        <title>The yellow mealworm (Tenebrio molitor) genome: a resource for the emerging insects as food and feed industry.</title>
        <authorList>
            <person name="Eriksson T."/>
            <person name="Andere A."/>
            <person name="Kelstrup H."/>
            <person name="Emery V."/>
            <person name="Picard C."/>
        </authorList>
    </citation>
    <scope>NUCLEOTIDE SEQUENCE</scope>
    <source>
        <strain evidence="16">Stoneville</strain>
        <tissue evidence="16">Whole head</tissue>
    </source>
</reference>